<dbReference type="Proteomes" id="UP000682202">
    <property type="component" value="Chromosome"/>
</dbReference>
<name>A0A975JUD5_9MYCO</name>
<evidence type="ECO:0000313" key="3">
    <source>
        <dbReference type="Proteomes" id="UP000682202"/>
    </source>
</evidence>
<keyword evidence="1" id="KW-1133">Transmembrane helix</keyword>
<accession>A0A975JUD5</accession>
<keyword evidence="1" id="KW-0812">Transmembrane</keyword>
<gene>
    <name evidence="2" type="ORF">F6B93_01200</name>
</gene>
<organism evidence="2 3">
    <name type="scientific">Mycobacterium spongiae</name>
    <dbReference type="NCBI Taxonomy" id="886343"/>
    <lineage>
        <taxon>Bacteria</taxon>
        <taxon>Bacillati</taxon>
        <taxon>Actinomycetota</taxon>
        <taxon>Actinomycetes</taxon>
        <taxon>Mycobacteriales</taxon>
        <taxon>Mycobacteriaceae</taxon>
        <taxon>Mycobacterium</taxon>
    </lineage>
</organism>
<evidence type="ECO:0008006" key="4">
    <source>
        <dbReference type="Google" id="ProtNLM"/>
    </source>
</evidence>
<dbReference type="RefSeq" id="WP_211697326.1">
    <property type="nucleotide sequence ID" value="NZ_CP046600.1"/>
</dbReference>
<dbReference type="KEGG" id="mspg:F6B93_01200"/>
<sequence length="156" mass="16319">MSTINGLPAHILLNHFVIVLGPLAAILAMLCALWPAARQRLIWPVLFLSVVALILTPLTTNAGTWLAGQIGTTPAIETHIELGETLVYMMAALVATVALLVALHIQQSRGRTVKLAVHALIVGLVITAAAATLVQTYRVGESGARAAWGGITASAM</sequence>
<feature type="transmembrane region" description="Helical" evidence="1">
    <location>
        <begin position="86"/>
        <end position="103"/>
    </location>
</feature>
<feature type="transmembrane region" description="Helical" evidence="1">
    <location>
        <begin position="12"/>
        <end position="34"/>
    </location>
</feature>
<proteinExistence type="predicted"/>
<feature type="transmembrane region" description="Helical" evidence="1">
    <location>
        <begin position="41"/>
        <end position="66"/>
    </location>
</feature>
<keyword evidence="1" id="KW-0472">Membrane</keyword>
<evidence type="ECO:0000256" key="1">
    <source>
        <dbReference type="SAM" id="Phobius"/>
    </source>
</evidence>
<dbReference type="EMBL" id="CP046600">
    <property type="protein sequence ID" value="QUR65872.1"/>
    <property type="molecule type" value="Genomic_DNA"/>
</dbReference>
<feature type="transmembrane region" description="Helical" evidence="1">
    <location>
        <begin position="115"/>
        <end position="134"/>
    </location>
</feature>
<protein>
    <recommendedName>
        <fullName evidence="4">DUF2231 domain-containing protein</fullName>
    </recommendedName>
</protein>
<evidence type="ECO:0000313" key="2">
    <source>
        <dbReference type="EMBL" id="QUR65872.1"/>
    </source>
</evidence>
<reference evidence="2" key="1">
    <citation type="submission" date="2019-12" db="EMBL/GenBank/DDBJ databases">
        <title>Mycobacterium spongiae sp. nov.</title>
        <authorList>
            <person name="Stinear T."/>
        </authorList>
    </citation>
    <scope>NUCLEOTIDE SEQUENCE</scope>
    <source>
        <strain evidence="2">FSD4b-SM</strain>
    </source>
</reference>
<keyword evidence="3" id="KW-1185">Reference proteome</keyword>
<dbReference type="AlphaFoldDB" id="A0A975JUD5"/>